<comment type="similarity">
    <text evidence="2">Belongs to the MnmG family.</text>
</comment>
<accession>A0A9W7FYT7</accession>
<evidence type="ECO:0000256" key="2">
    <source>
        <dbReference type="ARBA" id="ARBA00007653"/>
    </source>
</evidence>
<dbReference type="InterPro" id="IPR002218">
    <property type="entry name" value="MnmG-rel"/>
</dbReference>
<dbReference type="SMART" id="SM01228">
    <property type="entry name" value="GIDA_assoc_3"/>
    <property type="match status" value="1"/>
</dbReference>
<dbReference type="AlphaFoldDB" id="A0A9W7FYT7"/>
<keyword evidence="7" id="KW-1185">Reference proteome</keyword>
<dbReference type="FunFam" id="3.50.50.60:FF:000002">
    <property type="entry name" value="tRNA uridine 5-carboxymethylaminomethyl modification enzyme MnmG"/>
    <property type="match status" value="1"/>
</dbReference>
<dbReference type="SUPFAM" id="SSF51905">
    <property type="entry name" value="FAD/NAD(P)-binding domain"/>
    <property type="match status" value="1"/>
</dbReference>
<organism evidence="6 7">
    <name type="scientific">Triparma columacea</name>
    <dbReference type="NCBI Taxonomy" id="722753"/>
    <lineage>
        <taxon>Eukaryota</taxon>
        <taxon>Sar</taxon>
        <taxon>Stramenopiles</taxon>
        <taxon>Ochrophyta</taxon>
        <taxon>Bolidophyceae</taxon>
        <taxon>Parmales</taxon>
        <taxon>Triparmaceae</taxon>
        <taxon>Triparma</taxon>
    </lineage>
</organism>
<dbReference type="Gene3D" id="3.50.50.60">
    <property type="entry name" value="FAD/NAD(P)-binding domain"/>
    <property type="match status" value="2"/>
</dbReference>
<dbReference type="Pfam" id="PF13932">
    <property type="entry name" value="SAM_GIDA_C"/>
    <property type="match status" value="1"/>
</dbReference>
<dbReference type="InterPro" id="IPR036188">
    <property type="entry name" value="FAD/NAD-bd_sf"/>
</dbReference>
<dbReference type="GO" id="GO:0030488">
    <property type="term" value="P:tRNA methylation"/>
    <property type="evidence" value="ECO:0007669"/>
    <property type="project" value="TreeGrafter"/>
</dbReference>
<dbReference type="Gene3D" id="1.10.150.570">
    <property type="entry name" value="GidA associated domain, C-terminal subdomain"/>
    <property type="match status" value="1"/>
</dbReference>
<evidence type="ECO:0000256" key="4">
    <source>
        <dbReference type="ARBA" id="ARBA00022827"/>
    </source>
</evidence>
<evidence type="ECO:0000313" key="6">
    <source>
        <dbReference type="EMBL" id="GMI23561.1"/>
    </source>
</evidence>
<comment type="cofactor">
    <cofactor evidence="1">
        <name>FAD</name>
        <dbReference type="ChEBI" id="CHEBI:57692"/>
    </cofactor>
</comment>
<dbReference type="InterPro" id="IPR026904">
    <property type="entry name" value="MnmG_C"/>
</dbReference>
<dbReference type="GO" id="GO:0005737">
    <property type="term" value="C:cytoplasm"/>
    <property type="evidence" value="ECO:0007669"/>
    <property type="project" value="UniProtKB-ARBA"/>
</dbReference>
<dbReference type="PANTHER" id="PTHR11806">
    <property type="entry name" value="GLUCOSE INHIBITED DIVISION PROTEIN A"/>
    <property type="match status" value="1"/>
</dbReference>
<dbReference type="GO" id="GO:0050660">
    <property type="term" value="F:flavin adenine dinucleotide binding"/>
    <property type="evidence" value="ECO:0007669"/>
    <property type="project" value="InterPro"/>
</dbReference>
<keyword evidence="4" id="KW-0274">FAD</keyword>
<dbReference type="PANTHER" id="PTHR11806:SF0">
    <property type="entry name" value="PROTEIN MTO1 HOMOLOG, MITOCHONDRIAL"/>
    <property type="match status" value="1"/>
</dbReference>
<feature type="domain" description="tRNA uridine 5-carboxymethylaminomethyl modification enzyme C-terminal subdomain" evidence="5">
    <location>
        <begin position="651"/>
        <end position="724"/>
    </location>
</feature>
<dbReference type="InterPro" id="IPR040131">
    <property type="entry name" value="MnmG_N"/>
</dbReference>
<dbReference type="InterPro" id="IPR044920">
    <property type="entry name" value="MnmG_C_subdom_sf"/>
</dbReference>
<dbReference type="EMBL" id="BRYA01000571">
    <property type="protein sequence ID" value="GMI23561.1"/>
    <property type="molecule type" value="Genomic_DNA"/>
</dbReference>
<dbReference type="GO" id="GO:0002098">
    <property type="term" value="P:tRNA wobble uridine modification"/>
    <property type="evidence" value="ECO:0007669"/>
    <property type="project" value="TreeGrafter"/>
</dbReference>
<evidence type="ECO:0000256" key="3">
    <source>
        <dbReference type="ARBA" id="ARBA00022630"/>
    </source>
</evidence>
<dbReference type="InterPro" id="IPR047001">
    <property type="entry name" value="MnmG_C_subdom"/>
</dbReference>
<evidence type="ECO:0000259" key="5">
    <source>
        <dbReference type="SMART" id="SM01228"/>
    </source>
</evidence>
<dbReference type="Pfam" id="PF01134">
    <property type="entry name" value="GIDA"/>
    <property type="match status" value="1"/>
</dbReference>
<dbReference type="InterPro" id="IPR049312">
    <property type="entry name" value="GIDA_C_N"/>
</dbReference>
<keyword evidence="3" id="KW-0285">Flavoprotein</keyword>
<dbReference type="Pfam" id="PF21680">
    <property type="entry name" value="GIDA_C_1st"/>
    <property type="match status" value="1"/>
</dbReference>
<protein>
    <recommendedName>
        <fullName evidence="5">tRNA uridine 5-carboxymethylaminomethyl modification enzyme C-terminal subdomain domain-containing protein</fullName>
    </recommendedName>
</protein>
<evidence type="ECO:0000313" key="7">
    <source>
        <dbReference type="Proteomes" id="UP001165065"/>
    </source>
</evidence>
<name>A0A9W7FYT7_9STRA</name>
<gene>
    <name evidence="6" type="ORF">TrCOL_g11285</name>
</gene>
<dbReference type="Gene3D" id="1.10.10.1800">
    <property type="entry name" value="tRNA uridine 5-carboxymethylaminomethyl modification enzyme MnmG/GidA"/>
    <property type="match status" value="1"/>
</dbReference>
<evidence type="ECO:0000256" key="1">
    <source>
        <dbReference type="ARBA" id="ARBA00001974"/>
    </source>
</evidence>
<sequence>MYPRLGRSLTRPISTSVFPLPHKPQGVTRIEPIESLSNMYSTIVVGGGHAGCEAATAAARACGDGGRVLLLTQRLDTIGELSCNPSIGGVGKGHLVREIDALDGVMGRAADRGCCHFRMLNERKGPAVRGPRGQMDRDMYKQAVQEILSEIENLDVYPGSVEELVLERGAGDNGAGFDAGVLEGGAESQADMNKLRSDSSKLYPHRMATCTGVKLSDGTVVNSCNVVITTGTFLGGTLMCGKERYGGGRHLRDSEEVEPPSNGLSLQFAFLGLDLGRLKTGTPARVDGKTIDWDVLERQSSDGIHSGFDHIRQFNGDRMPLEDRFITCAKSSTNEETHKLVWDNRHLLPEYDGDGGKGQGPRYCPSIFKKVERFPDRNSHNCFLEPEGINTDVVYPNGMSGPYPPEIQLQILRTMEGMGGVELVIPGYDVEYDFVDPIQLTHTLETKKVSGLFLAGQICGTTGYEEAGAQGIIAGANAGKAGGMALRGEGKAKPFILGRDESYIGVLVDDLVTKGTKEPYRMFTSRSEYRLSLRADNADIRLTRRGLEYGLVTNQERIRALDCREATVEESLEKLRSFSLLVHEWSSLGGEEMGGKFAHDAVKRHGKRKTALEILKMPNVGLADVESVMRKREGSLEGVPAAAFDTVEAQIKYSCYLGRQERDMASWRRSQGVKIPPDLTFDRATFPTLSAEEIQKFNTFRPVTFADAGNISGITPQSLVYVYHYVVKRQKERDKSRAQTGQGQG</sequence>
<dbReference type="OrthoDB" id="3329at2759"/>
<proteinExistence type="inferred from homology"/>
<dbReference type="Proteomes" id="UP001165065">
    <property type="component" value="Unassembled WGS sequence"/>
</dbReference>
<comment type="caution">
    <text evidence="6">The sequence shown here is derived from an EMBL/GenBank/DDBJ whole genome shotgun (WGS) entry which is preliminary data.</text>
</comment>
<reference evidence="7" key="1">
    <citation type="journal article" date="2023" name="Commun. Biol.">
        <title>Genome analysis of Parmales, the sister group of diatoms, reveals the evolutionary specialization of diatoms from phago-mixotrophs to photoautotrophs.</title>
        <authorList>
            <person name="Ban H."/>
            <person name="Sato S."/>
            <person name="Yoshikawa S."/>
            <person name="Yamada K."/>
            <person name="Nakamura Y."/>
            <person name="Ichinomiya M."/>
            <person name="Sato N."/>
            <person name="Blanc-Mathieu R."/>
            <person name="Endo H."/>
            <person name="Kuwata A."/>
            <person name="Ogata H."/>
        </authorList>
    </citation>
    <scope>NUCLEOTIDE SEQUENCE [LARGE SCALE GENOMIC DNA]</scope>
</reference>